<proteinExistence type="predicted"/>
<protein>
    <submittedName>
        <fullName evidence="2">Uncharacterized protein</fullName>
    </submittedName>
</protein>
<accession>A0A931I7U5</accession>
<evidence type="ECO:0000256" key="1">
    <source>
        <dbReference type="SAM" id="MobiDB-lite"/>
    </source>
</evidence>
<feature type="region of interest" description="Disordered" evidence="1">
    <location>
        <begin position="57"/>
        <end position="77"/>
    </location>
</feature>
<reference evidence="2" key="1">
    <citation type="submission" date="2020-11" db="EMBL/GenBank/DDBJ databases">
        <title>Nocardia NEAU-351.nov., a novel actinomycete isolated from the cow dung.</title>
        <authorList>
            <person name="Zhang X."/>
        </authorList>
    </citation>
    <scope>NUCLEOTIDE SEQUENCE</scope>
    <source>
        <strain evidence="2">NEAU-351</strain>
    </source>
</reference>
<dbReference type="AlphaFoldDB" id="A0A931I7U5"/>
<dbReference type="EMBL" id="JADMLG010000003">
    <property type="protein sequence ID" value="MBH0776259.1"/>
    <property type="molecule type" value="Genomic_DNA"/>
</dbReference>
<name>A0A931I7U5_9NOCA</name>
<evidence type="ECO:0000313" key="2">
    <source>
        <dbReference type="EMBL" id="MBH0776259.1"/>
    </source>
</evidence>
<dbReference type="RefSeq" id="WP_196148615.1">
    <property type="nucleotide sequence ID" value="NZ_JADMLG010000003.1"/>
</dbReference>
<gene>
    <name evidence="2" type="ORF">IT779_08190</name>
</gene>
<feature type="region of interest" description="Disordered" evidence="1">
    <location>
        <begin position="1"/>
        <end position="34"/>
    </location>
</feature>
<keyword evidence="3" id="KW-1185">Reference proteome</keyword>
<sequence length="77" mass="7816">MHYNHALGIEPGDAVARPTLPRRRSSDDIPSAAGIGALPVDAMVRAASAIAAWARVPAPQSSGVGATDPAQPPPLPE</sequence>
<comment type="caution">
    <text evidence="2">The sequence shown here is derived from an EMBL/GenBank/DDBJ whole genome shotgun (WGS) entry which is preliminary data.</text>
</comment>
<organism evidence="2 3">
    <name type="scientific">Nocardia bovistercoris</name>
    <dbReference type="NCBI Taxonomy" id="2785916"/>
    <lineage>
        <taxon>Bacteria</taxon>
        <taxon>Bacillati</taxon>
        <taxon>Actinomycetota</taxon>
        <taxon>Actinomycetes</taxon>
        <taxon>Mycobacteriales</taxon>
        <taxon>Nocardiaceae</taxon>
        <taxon>Nocardia</taxon>
    </lineage>
</organism>
<evidence type="ECO:0000313" key="3">
    <source>
        <dbReference type="Proteomes" id="UP000655751"/>
    </source>
</evidence>
<dbReference type="Proteomes" id="UP000655751">
    <property type="component" value="Unassembled WGS sequence"/>
</dbReference>